<evidence type="ECO:0000313" key="3">
    <source>
        <dbReference type="Proteomes" id="UP001302126"/>
    </source>
</evidence>
<gene>
    <name evidence="2" type="ORF">QBC35DRAFT_473626</name>
</gene>
<dbReference type="EMBL" id="MU864388">
    <property type="protein sequence ID" value="KAK4188479.1"/>
    <property type="molecule type" value="Genomic_DNA"/>
</dbReference>
<evidence type="ECO:0000256" key="1">
    <source>
        <dbReference type="SAM" id="MobiDB-lite"/>
    </source>
</evidence>
<organism evidence="2 3">
    <name type="scientific">Podospora australis</name>
    <dbReference type="NCBI Taxonomy" id="1536484"/>
    <lineage>
        <taxon>Eukaryota</taxon>
        <taxon>Fungi</taxon>
        <taxon>Dikarya</taxon>
        <taxon>Ascomycota</taxon>
        <taxon>Pezizomycotina</taxon>
        <taxon>Sordariomycetes</taxon>
        <taxon>Sordariomycetidae</taxon>
        <taxon>Sordariales</taxon>
        <taxon>Podosporaceae</taxon>
        <taxon>Podospora</taxon>
    </lineage>
</organism>
<comment type="caution">
    <text evidence="2">The sequence shown here is derived from an EMBL/GenBank/DDBJ whole genome shotgun (WGS) entry which is preliminary data.</text>
</comment>
<reference evidence="2" key="1">
    <citation type="journal article" date="2023" name="Mol. Phylogenet. Evol.">
        <title>Genome-scale phylogeny and comparative genomics of the fungal order Sordariales.</title>
        <authorList>
            <person name="Hensen N."/>
            <person name="Bonometti L."/>
            <person name="Westerberg I."/>
            <person name="Brannstrom I.O."/>
            <person name="Guillou S."/>
            <person name="Cros-Aarteil S."/>
            <person name="Calhoun S."/>
            <person name="Haridas S."/>
            <person name="Kuo A."/>
            <person name="Mondo S."/>
            <person name="Pangilinan J."/>
            <person name="Riley R."/>
            <person name="LaButti K."/>
            <person name="Andreopoulos B."/>
            <person name="Lipzen A."/>
            <person name="Chen C."/>
            <person name="Yan M."/>
            <person name="Daum C."/>
            <person name="Ng V."/>
            <person name="Clum A."/>
            <person name="Steindorff A."/>
            <person name="Ohm R.A."/>
            <person name="Martin F."/>
            <person name="Silar P."/>
            <person name="Natvig D.O."/>
            <person name="Lalanne C."/>
            <person name="Gautier V."/>
            <person name="Ament-Velasquez S.L."/>
            <person name="Kruys A."/>
            <person name="Hutchinson M.I."/>
            <person name="Powell A.J."/>
            <person name="Barry K."/>
            <person name="Miller A.N."/>
            <person name="Grigoriev I.V."/>
            <person name="Debuchy R."/>
            <person name="Gladieux P."/>
            <person name="Hiltunen Thoren M."/>
            <person name="Johannesson H."/>
        </authorList>
    </citation>
    <scope>NUCLEOTIDE SEQUENCE</scope>
    <source>
        <strain evidence="2">PSN309</strain>
    </source>
</reference>
<accession>A0AAN6WUK6</accession>
<name>A0AAN6WUK6_9PEZI</name>
<dbReference type="AlphaFoldDB" id="A0AAN6WUK6"/>
<sequence>MAQVDITLPVSRDTVDKFRTSSVFHWIYLFVPRHWLLILAEEGAEYGTYYHSVHGPEPPLEYYLEIVEKRVNSRSIEYLYEVAEISAQDKGRVKRAAQSVTPRFCQRYVVDVLRKLEAKGLVPAGTTDTWAAQMEFDSLRGDVPSGKGHEICRGSHHMYIPRDMHTRHLISFPRFLLSTAASWQIPAIDTGTSKAKERLSSKRAMCFIATIEYPICAFQHHGPRYEYFTSLCSDARLTPQGHIYSCSRSSPFVSSSSSPSYSSPLSRRSSSSHPSPSRHAPHSHSITRMFSPTACDDCEATWLHNWDRTVESQTQTAIQSLYMFAMHPSVRAHAIACLQQGVFRANQILRENYQREKHRLRQVLRDELEYAKAIFWNTGMARPVMRDLPFNTCRGWTGYFPPAGGEGRTGGMNTWRLDYWYYQNEYRQIPHMARRHVLNQIHWVRGKPLSAGTSGKLVREEKVEG</sequence>
<feature type="region of interest" description="Disordered" evidence="1">
    <location>
        <begin position="248"/>
        <end position="284"/>
    </location>
</feature>
<evidence type="ECO:0000313" key="2">
    <source>
        <dbReference type="EMBL" id="KAK4188479.1"/>
    </source>
</evidence>
<feature type="compositionally biased region" description="Low complexity" evidence="1">
    <location>
        <begin position="248"/>
        <end position="278"/>
    </location>
</feature>
<proteinExistence type="predicted"/>
<dbReference type="Proteomes" id="UP001302126">
    <property type="component" value="Unassembled WGS sequence"/>
</dbReference>
<protein>
    <submittedName>
        <fullName evidence="2">Uncharacterized protein</fullName>
    </submittedName>
</protein>
<reference evidence="2" key="2">
    <citation type="submission" date="2023-05" db="EMBL/GenBank/DDBJ databases">
        <authorList>
            <consortium name="Lawrence Berkeley National Laboratory"/>
            <person name="Steindorff A."/>
            <person name="Hensen N."/>
            <person name="Bonometti L."/>
            <person name="Westerberg I."/>
            <person name="Brannstrom I.O."/>
            <person name="Guillou S."/>
            <person name="Cros-Aarteil S."/>
            <person name="Calhoun S."/>
            <person name="Haridas S."/>
            <person name="Kuo A."/>
            <person name="Mondo S."/>
            <person name="Pangilinan J."/>
            <person name="Riley R."/>
            <person name="Labutti K."/>
            <person name="Andreopoulos B."/>
            <person name="Lipzen A."/>
            <person name="Chen C."/>
            <person name="Yanf M."/>
            <person name="Daum C."/>
            <person name="Ng V."/>
            <person name="Clum A."/>
            <person name="Ohm R."/>
            <person name="Martin F."/>
            <person name="Silar P."/>
            <person name="Natvig D."/>
            <person name="Lalanne C."/>
            <person name="Gautier V."/>
            <person name="Ament-Velasquez S.L."/>
            <person name="Kruys A."/>
            <person name="Hutchinson M.I."/>
            <person name="Powell A.J."/>
            <person name="Barry K."/>
            <person name="Miller A.N."/>
            <person name="Grigoriev I.V."/>
            <person name="Debuchy R."/>
            <person name="Gladieux P."/>
            <person name="Thoren M.H."/>
            <person name="Johannesson H."/>
        </authorList>
    </citation>
    <scope>NUCLEOTIDE SEQUENCE</scope>
    <source>
        <strain evidence="2">PSN309</strain>
    </source>
</reference>
<keyword evidence="3" id="KW-1185">Reference proteome</keyword>